<dbReference type="RefSeq" id="WP_099889422.1">
    <property type="nucleotide sequence ID" value="NZ_BNBW01000002.1"/>
</dbReference>
<evidence type="ECO:0000313" key="11">
    <source>
        <dbReference type="EMBL" id="QEV45451.1"/>
    </source>
</evidence>
<dbReference type="InterPro" id="IPR016039">
    <property type="entry name" value="Thiolase-like"/>
</dbReference>
<evidence type="ECO:0000256" key="4">
    <source>
        <dbReference type="ARBA" id="ARBA00023315"/>
    </source>
</evidence>
<keyword evidence="4 8" id="KW-0012">Acyltransferase</keyword>
<dbReference type="Gene3D" id="3.40.47.10">
    <property type="match status" value="2"/>
</dbReference>
<dbReference type="InterPro" id="IPR002155">
    <property type="entry name" value="Thiolase"/>
</dbReference>
<evidence type="ECO:0000256" key="6">
    <source>
        <dbReference type="ARBA" id="ARBA00040529"/>
    </source>
</evidence>
<dbReference type="InterPro" id="IPR020617">
    <property type="entry name" value="Thiolase_C"/>
</dbReference>
<evidence type="ECO:0000256" key="2">
    <source>
        <dbReference type="ARBA" id="ARBA00012705"/>
    </source>
</evidence>
<dbReference type="AlphaFoldDB" id="A0A5J6J710"/>
<evidence type="ECO:0000256" key="5">
    <source>
        <dbReference type="ARBA" id="ARBA00030755"/>
    </source>
</evidence>
<name>A0A5J6J710_STRVI</name>
<accession>A0A5J6J710</accession>
<dbReference type="SUPFAM" id="SSF53901">
    <property type="entry name" value="Thiolase-like"/>
    <property type="match status" value="2"/>
</dbReference>
<dbReference type="PANTHER" id="PTHR18919:SF107">
    <property type="entry name" value="ACETYL-COA ACETYLTRANSFERASE, CYTOSOLIC"/>
    <property type="match status" value="1"/>
</dbReference>
<dbReference type="PIRSF" id="PIRSF000429">
    <property type="entry name" value="Ac-CoA_Ac_transf"/>
    <property type="match status" value="1"/>
</dbReference>
<dbReference type="InterPro" id="IPR020610">
    <property type="entry name" value="Thiolase_AS"/>
</dbReference>
<dbReference type="InterPro" id="IPR020613">
    <property type="entry name" value="Thiolase_CS"/>
</dbReference>
<protein>
    <recommendedName>
        <fullName evidence="6">Probable acetyl-CoA acetyltransferase</fullName>
        <ecNumber evidence="2">2.3.1.9</ecNumber>
    </recommendedName>
    <alternativeName>
        <fullName evidence="5">Acetoacetyl-CoA thiolase</fullName>
    </alternativeName>
</protein>
<evidence type="ECO:0000313" key="12">
    <source>
        <dbReference type="Proteomes" id="UP000325563"/>
    </source>
</evidence>
<feature type="domain" description="Thiolase C-terminal" evidence="10">
    <location>
        <begin position="276"/>
        <end position="396"/>
    </location>
</feature>
<proteinExistence type="inferred from homology"/>
<feature type="active site" description="Acyl-thioester intermediate" evidence="7">
    <location>
        <position position="93"/>
    </location>
</feature>
<dbReference type="EMBL" id="CP023692">
    <property type="protein sequence ID" value="QEV45451.1"/>
    <property type="molecule type" value="Genomic_DNA"/>
</dbReference>
<reference evidence="11 12" key="1">
    <citation type="submission" date="2017-09" db="EMBL/GenBank/DDBJ databases">
        <authorList>
            <person name="Lee N."/>
            <person name="Cho B.-K."/>
        </authorList>
    </citation>
    <scope>NUCLEOTIDE SEQUENCE [LARGE SCALE GENOMIC DNA]</scope>
    <source>
        <strain evidence="11 12">ATCC 27476</strain>
    </source>
</reference>
<dbReference type="Proteomes" id="UP000325563">
    <property type="component" value="Chromosome"/>
</dbReference>
<comment type="similarity">
    <text evidence="1 8">Belongs to the thiolase-like superfamily. Thiolase family.</text>
</comment>
<organism evidence="11 12">
    <name type="scientific">Streptomyces vinaceus</name>
    <dbReference type="NCBI Taxonomy" id="1960"/>
    <lineage>
        <taxon>Bacteria</taxon>
        <taxon>Bacillati</taxon>
        <taxon>Actinomycetota</taxon>
        <taxon>Actinomycetes</taxon>
        <taxon>Kitasatosporales</taxon>
        <taxon>Streptomycetaceae</taxon>
        <taxon>Streptomyces</taxon>
    </lineage>
</organism>
<evidence type="ECO:0000256" key="7">
    <source>
        <dbReference type="PIRSR" id="PIRSR000429-1"/>
    </source>
</evidence>
<feature type="domain" description="Thiolase N-terminal" evidence="9">
    <location>
        <begin position="10"/>
        <end position="267"/>
    </location>
</feature>
<dbReference type="FunFam" id="3.40.47.10:FF:000010">
    <property type="entry name" value="Acetyl-CoA acetyltransferase (Thiolase)"/>
    <property type="match status" value="1"/>
</dbReference>
<feature type="active site" description="Proton acceptor" evidence="7">
    <location>
        <position position="384"/>
    </location>
</feature>
<sequence length="400" mass="41147">MSGTNNTTSVIVAGARTPMGRLLGSLKSFSGADLGGFAIKSALERAGIAGDQVQYVIMGQVLQAGAGQIPARQAAVKGGIPMNVPALTINKVCLSGLDAIALADQLIRAGEFDIVVAGGQESMTNAPHLLPKSREGFKYGAIEMLDAMAYDGLTDAFEHIAMGESTEKHNSRLGIERAPQDEFAAASHQRAAAAQKNGVFEAEIVPVEVPQRKGDPVLFTQDEGIRAETTVESLGKLRPAFAKDGTITAGTSSQISDGAAAVVVMSKAKAEELGLEWIAEIGAHGNVAGPDNSLQSQPSNAILHALKKEGLQVSDLDLIEINEAFAAVAVQSMKDLGVTPERVNVNGGAIALGHPIGMSGARVVLHLALELARRGGGTGAAALCGGGGQGDALIVRVPKK</sequence>
<dbReference type="GO" id="GO:0003985">
    <property type="term" value="F:acetyl-CoA C-acetyltransferase activity"/>
    <property type="evidence" value="ECO:0007669"/>
    <property type="project" value="UniProtKB-EC"/>
</dbReference>
<dbReference type="PROSITE" id="PS00098">
    <property type="entry name" value="THIOLASE_1"/>
    <property type="match status" value="1"/>
</dbReference>
<evidence type="ECO:0000259" key="10">
    <source>
        <dbReference type="Pfam" id="PF02803"/>
    </source>
</evidence>
<evidence type="ECO:0000259" key="9">
    <source>
        <dbReference type="Pfam" id="PF00108"/>
    </source>
</evidence>
<dbReference type="PANTHER" id="PTHR18919">
    <property type="entry name" value="ACETYL-COA C-ACYLTRANSFERASE"/>
    <property type="match status" value="1"/>
</dbReference>
<feature type="active site" description="Proton acceptor" evidence="7">
    <location>
        <position position="354"/>
    </location>
</feature>
<dbReference type="InterPro" id="IPR020616">
    <property type="entry name" value="Thiolase_N"/>
</dbReference>
<gene>
    <name evidence="11" type="ORF">CP980_10525</name>
</gene>
<evidence type="ECO:0000256" key="8">
    <source>
        <dbReference type="RuleBase" id="RU003557"/>
    </source>
</evidence>
<evidence type="ECO:0000256" key="3">
    <source>
        <dbReference type="ARBA" id="ARBA00022679"/>
    </source>
</evidence>
<dbReference type="PROSITE" id="PS00099">
    <property type="entry name" value="THIOLASE_3"/>
    <property type="match status" value="1"/>
</dbReference>
<dbReference type="PROSITE" id="PS00737">
    <property type="entry name" value="THIOLASE_2"/>
    <property type="match status" value="1"/>
</dbReference>
<keyword evidence="12" id="KW-1185">Reference proteome</keyword>
<evidence type="ECO:0000256" key="1">
    <source>
        <dbReference type="ARBA" id="ARBA00010982"/>
    </source>
</evidence>
<dbReference type="KEGG" id="svn:CP980_10525"/>
<dbReference type="Pfam" id="PF02803">
    <property type="entry name" value="Thiolase_C"/>
    <property type="match status" value="1"/>
</dbReference>
<dbReference type="Pfam" id="PF00108">
    <property type="entry name" value="Thiolase_N"/>
    <property type="match status" value="1"/>
</dbReference>
<keyword evidence="3 8" id="KW-0808">Transferase</keyword>
<dbReference type="GeneID" id="95610994"/>
<dbReference type="EC" id="2.3.1.9" evidence="2"/>
<dbReference type="InterPro" id="IPR020615">
    <property type="entry name" value="Thiolase_acyl_enz_int_AS"/>
</dbReference>
<dbReference type="CDD" id="cd00751">
    <property type="entry name" value="thiolase"/>
    <property type="match status" value="1"/>
</dbReference>
<dbReference type="NCBIfam" id="TIGR01930">
    <property type="entry name" value="AcCoA-C-Actrans"/>
    <property type="match status" value="1"/>
</dbReference>